<dbReference type="eggNOG" id="KOG0157">
    <property type="taxonomic scope" value="Eukaryota"/>
</dbReference>
<dbReference type="RefSeq" id="XP_008717002.1">
    <property type="nucleotide sequence ID" value="XM_008718780.1"/>
</dbReference>
<organism evidence="11 12">
    <name type="scientific">Cyphellophora europaea (strain CBS 101466)</name>
    <name type="common">Phialophora europaea</name>
    <dbReference type="NCBI Taxonomy" id="1220924"/>
    <lineage>
        <taxon>Eukaryota</taxon>
        <taxon>Fungi</taxon>
        <taxon>Dikarya</taxon>
        <taxon>Ascomycota</taxon>
        <taxon>Pezizomycotina</taxon>
        <taxon>Eurotiomycetes</taxon>
        <taxon>Chaetothyriomycetidae</taxon>
        <taxon>Chaetothyriales</taxon>
        <taxon>Cyphellophoraceae</taxon>
        <taxon>Cyphellophora</taxon>
    </lineage>
</organism>
<accession>W2RWT0</accession>
<dbReference type="AlphaFoldDB" id="W2RWT0"/>
<evidence type="ECO:0000256" key="1">
    <source>
        <dbReference type="ARBA" id="ARBA00001971"/>
    </source>
</evidence>
<comment type="cofactor">
    <cofactor evidence="1 8">
        <name>heme</name>
        <dbReference type="ChEBI" id="CHEBI:30413"/>
    </cofactor>
</comment>
<evidence type="ECO:0000256" key="6">
    <source>
        <dbReference type="ARBA" id="ARBA00023004"/>
    </source>
</evidence>
<dbReference type="InterPro" id="IPR047146">
    <property type="entry name" value="Cyt_P450_E_CYP52_fungi"/>
</dbReference>
<dbReference type="GeneID" id="19971774"/>
<keyword evidence="6 8" id="KW-0408">Iron</keyword>
<dbReference type="GO" id="GO:0016712">
    <property type="term" value="F:oxidoreductase activity, acting on paired donors, with incorporation or reduction of molecular oxygen, reduced flavin or flavoprotein as one donor, and incorporation of one atom of oxygen"/>
    <property type="evidence" value="ECO:0007669"/>
    <property type="project" value="InterPro"/>
</dbReference>
<evidence type="ECO:0000313" key="12">
    <source>
        <dbReference type="Proteomes" id="UP000030752"/>
    </source>
</evidence>
<dbReference type="InterPro" id="IPR001128">
    <property type="entry name" value="Cyt_P450"/>
</dbReference>
<evidence type="ECO:0000256" key="5">
    <source>
        <dbReference type="ARBA" id="ARBA00023002"/>
    </source>
</evidence>
<dbReference type="GO" id="GO:0020037">
    <property type="term" value="F:heme binding"/>
    <property type="evidence" value="ECO:0007669"/>
    <property type="project" value="InterPro"/>
</dbReference>
<dbReference type="SUPFAM" id="SSF48264">
    <property type="entry name" value="Cytochrome P450"/>
    <property type="match status" value="1"/>
</dbReference>
<dbReference type="InterPro" id="IPR002974">
    <property type="entry name" value="Cyt_P450_E_CYP52_ascomycetes"/>
</dbReference>
<feature type="binding site" description="axial binding residue" evidence="8">
    <location>
        <position position="467"/>
    </location>
    <ligand>
        <name>heme</name>
        <dbReference type="ChEBI" id="CHEBI:30413"/>
    </ligand>
    <ligandPart>
        <name>Fe</name>
        <dbReference type="ChEBI" id="CHEBI:18248"/>
    </ligandPart>
</feature>
<feature type="transmembrane region" description="Helical" evidence="10">
    <location>
        <begin position="12"/>
        <end position="36"/>
    </location>
</feature>
<evidence type="ECO:0000256" key="8">
    <source>
        <dbReference type="PIRSR" id="PIRSR602402-1"/>
    </source>
</evidence>
<evidence type="ECO:0000256" key="2">
    <source>
        <dbReference type="ARBA" id="ARBA00010617"/>
    </source>
</evidence>
<keyword evidence="10" id="KW-0812">Transmembrane</keyword>
<comment type="similarity">
    <text evidence="2 9">Belongs to the cytochrome P450 family.</text>
</comment>
<evidence type="ECO:0000313" key="11">
    <source>
        <dbReference type="EMBL" id="ETN40159.1"/>
    </source>
</evidence>
<keyword evidence="10" id="KW-1133">Transmembrane helix</keyword>
<sequence>MPTLKRVAPDSALLTPLNAALLALAIFAHYQLYVWLSTYLRQRQVIRQNGCLPAYKYPHKGLLGRWLGLDVMKEFLRQGKEGQMLEGLRKRNYGDGIYTLTSRRLTQTVINTIEPENIKAILATDFQSYSLGQSRRDIFIPLFGPGIFDLDGHGWERSRSLIRPNFVRAQVADLDMFESHVQELLAHVPRDGSTVDLQPLFFGLTMDSATEFLFGKSTNSLAPGLETDTAAQFVRAFVYCTERVSIELRSFGLLKYVPNPTWRKQVKVVHEFADNIVNEALVKMRDEKFVEALNTGKQKYTFLYELCSRTQDPYTVRSELLNVLLAGRDTTAGLLSNTWHVLSKRKDIWDKLQAEVDTLNGERPDYQALKDLKYLKWVMNESLRLMPVVPGNSRQAVRDTVLPLGGGPDQKSPVFVPKGCVVQYHVWSMHRRQDYYGEDAHEFKPERWESIRPGWEYLPFNGGPRICVGQQYALLEAGYVTVRLMQAFKRMESRDEREWREWMTITLSSGVGCKVALYEK</sequence>
<dbReference type="GO" id="GO:0005506">
    <property type="term" value="F:iron ion binding"/>
    <property type="evidence" value="ECO:0007669"/>
    <property type="project" value="InterPro"/>
</dbReference>
<dbReference type="STRING" id="1220924.W2RWT0"/>
<dbReference type="OrthoDB" id="1470350at2759"/>
<dbReference type="PROSITE" id="PS00086">
    <property type="entry name" value="CYTOCHROME_P450"/>
    <property type="match status" value="1"/>
</dbReference>
<dbReference type="InterPro" id="IPR036396">
    <property type="entry name" value="Cyt_P450_sf"/>
</dbReference>
<dbReference type="PRINTS" id="PR00385">
    <property type="entry name" value="P450"/>
</dbReference>
<keyword evidence="12" id="KW-1185">Reference proteome</keyword>
<evidence type="ECO:0000256" key="3">
    <source>
        <dbReference type="ARBA" id="ARBA00022617"/>
    </source>
</evidence>
<dbReference type="InParanoid" id="W2RWT0"/>
<evidence type="ECO:0008006" key="13">
    <source>
        <dbReference type="Google" id="ProtNLM"/>
    </source>
</evidence>
<protein>
    <recommendedName>
        <fullName evidence="13">Cytochrome P450 alkane hydroxylase</fullName>
    </recommendedName>
</protein>
<gene>
    <name evidence="11" type="ORF">HMPREF1541_04435</name>
</gene>
<keyword evidence="10" id="KW-0472">Membrane</keyword>
<evidence type="ECO:0000256" key="7">
    <source>
        <dbReference type="ARBA" id="ARBA00023033"/>
    </source>
</evidence>
<evidence type="ECO:0000256" key="9">
    <source>
        <dbReference type="RuleBase" id="RU000461"/>
    </source>
</evidence>
<dbReference type="PANTHER" id="PTHR24287">
    <property type="entry name" value="P450, PUTATIVE (EUROFUNG)-RELATED"/>
    <property type="match status" value="1"/>
</dbReference>
<name>W2RWT0_CYPE1</name>
<evidence type="ECO:0000256" key="4">
    <source>
        <dbReference type="ARBA" id="ARBA00022723"/>
    </source>
</evidence>
<dbReference type="PRINTS" id="PR01239">
    <property type="entry name" value="EP450IICYP52"/>
</dbReference>
<evidence type="ECO:0000256" key="10">
    <source>
        <dbReference type="SAM" id="Phobius"/>
    </source>
</evidence>
<keyword evidence="7 9" id="KW-0503">Monooxygenase</keyword>
<reference evidence="11 12" key="1">
    <citation type="submission" date="2013-03" db="EMBL/GenBank/DDBJ databases">
        <title>The Genome Sequence of Phialophora europaea CBS 101466.</title>
        <authorList>
            <consortium name="The Broad Institute Genomics Platform"/>
            <person name="Cuomo C."/>
            <person name="de Hoog S."/>
            <person name="Gorbushina A."/>
            <person name="Walker B."/>
            <person name="Young S.K."/>
            <person name="Zeng Q."/>
            <person name="Gargeya S."/>
            <person name="Fitzgerald M."/>
            <person name="Haas B."/>
            <person name="Abouelleil A."/>
            <person name="Allen A.W."/>
            <person name="Alvarado L."/>
            <person name="Arachchi H.M."/>
            <person name="Berlin A.M."/>
            <person name="Chapman S.B."/>
            <person name="Gainer-Dewar J."/>
            <person name="Goldberg J."/>
            <person name="Griggs A."/>
            <person name="Gujja S."/>
            <person name="Hansen M."/>
            <person name="Howarth C."/>
            <person name="Imamovic A."/>
            <person name="Ireland A."/>
            <person name="Larimer J."/>
            <person name="McCowan C."/>
            <person name="Murphy C."/>
            <person name="Pearson M."/>
            <person name="Poon T.W."/>
            <person name="Priest M."/>
            <person name="Roberts A."/>
            <person name="Saif S."/>
            <person name="Shea T."/>
            <person name="Sisk P."/>
            <person name="Sykes S."/>
            <person name="Wortman J."/>
            <person name="Nusbaum C."/>
            <person name="Birren B."/>
        </authorList>
    </citation>
    <scope>NUCLEOTIDE SEQUENCE [LARGE SCALE GENOMIC DNA]</scope>
    <source>
        <strain evidence="11 12">CBS 101466</strain>
    </source>
</reference>
<dbReference type="EMBL" id="KB822720">
    <property type="protein sequence ID" value="ETN40159.1"/>
    <property type="molecule type" value="Genomic_DNA"/>
</dbReference>
<proteinExistence type="inferred from homology"/>
<keyword evidence="5 9" id="KW-0560">Oxidoreductase</keyword>
<dbReference type="VEuPathDB" id="FungiDB:HMPREF1541_04435"/>
<dbReference type="HOGENOM" id="CLU_001570_27_0_1"/>
<dbReference type="CDD" id="cd11063">
    <property type="entry name" value="CYP52"/>
    <property type="match status" value="1"/>
</dbReference>
<dbReference type="InterPro" id="IPR002402">
    <property type="entry name" value="Cyt_P450_E_grp-II"/>
</dbReference>
<dbReference type="Gene3D" id="1.10.630.10">
    <property type="entry name" value="Cytochrome P450"/>
    <property type="match status" value="1"/>
</dbReference>
<keyword evidence="4 8" id="KW-0479">Metal-binding</keyword>
<dbReference type="Pfam" id="PF00067">
    <property type="entry name" value="p450"/>
    <property type="match status" value="1"/>
</dbReference>
<dbReference type="PRINTS" id="PR00464">
    <property type="entry name" value="EP450II"/>
</dbReference>
<dbReference type="PANTHER" id="PTHR24287:SF1">
    <property type="entry name" value="P450, PUTATIVE (EUROFUNG)-RELATED"/>
    <property type="match status" value="1"/>
</dbReference>
<keyword evidence="3 8" id="KW-0349">Heme</keyword>
<dbReference type="InterPro" id="IPR017972">
    <property type="entry name" value="Cyt_P450_CS"/>
</dbReference>
<dbReference type="Proteomes" id="UP000030752">
    <property type="component" value="Unassembled WGS sequence"/>
</dbReference>